<reference evidence="1 2" key="1">
    <citation type="submission" date="2020-08" db="EMBL/GenBank/DDBJ databases">
        <title>Novel species isolated from subtropical streams in China.</title>
        <authorList>
            <person name="Lu H."/>
        </authorList>
    </citation>
    <scope>NUCLEOTIDE SEQUENCE [LARGE SCALE GENOMIC DNA]</scope>
    <source>
        <strain evidence="1 2">NL8W</strain>
    </source>
</reference>
<gene>
    <name evidence="1" type="ORF">H8L47_10820</name>
</gene>
<protein>
    <recommendedName>
        <fullName evidence="3">SnoaL-like domain-containing protein</fullName>
    </recommendedName>
</protein>
<dbReference type="EMBL" id="JACOFX010000004">
    <property type="protein sequence ID" value="MBC3908060.1"/>
    <property type="molecule type" value="Genomic_DNA"/>
</dbReference>
<dbReference type="RefSeq" id="WP_186953610.1">
    <property type="nucleotide sequence ID" value="NZ_JACOFX010000004.1"/>
</dbReference>
<keyword evidence="2" id="KW-1185">Reference proteome</keyword>
<organism evidence="1 2">
    <name type="scientific">Undibacterium umbellatum</name>
    <dbReference type="NCBI Taxonomy" id="2762300"/>
    <lineage>
        <taxon>Bacteria</taxon>
        <taxon>Pseudomonadati</taxon>
        <taxon>Pseudomonadota</taxon>
        <taxon>Betaproteobacteria</taxon>
        <taxon>Burkholderiales</taxon>
        <taxon>Oxalobacteraceae</taxon>
        <taxon>Undibacterium</taxon>
    </lineage>
</organism>
<name>A0ABR6Z8H9_9BURK</name>
<dbReference type="Proteomes" id="UP000646911">
    <property type="component" value="Unassembled WGS sequence"/>
</dbReference>
<comment type="caution">
    <text evidence="1">The sequence shown here is derived from an EMBL/GenBank/DDBJ whole genome shotgun (WGS) entry which is preliminary data.</text>
</comment>
<proteinExistence type="predicted"/>
<evidence type="ECO:0008006" key="3">
    <source>
        <dbReference type="Google" id="ProtNLM"/>
    </source>
</evidence>
<sequence>MKFFESLIKGEYDFDFTSYQRYLQVHCDHFPPDVYAFAVDNRNYDMSHQSLHDAWLERFCISEPASGERSEMRAIQIEASFLGPYHDLKIHLVYSGVIEYSIVTPQEFVHPPFGTIGHGDLLIHEVSLTDDNQAVVHEWYFSRGSVFRIVCETFTRTLEML</sequence>
<evidence type="ECO:0000313" key="1">
    <source>
        <dbReference type="EMBL" id="MBC3908060.1"/>
    </source>
</evidence>
<accession>A0ABR6Z8H9</accession>
<evidence type="ECO:0000313" key="2">
    <source>
        <dbReference type="Proteomes" id="UP000646911"/>
    </source>
</evidence>